<dbReference type="RefSeq" id="XP_020073832.1">
    <property type="nucleotide sequence ID" value="XM_020219678.1"/>
</dbReference>
<dbReference type="Gene3D" id="3.40.30.10">
    <property type="entry name" value="Glutaredoxin"/>
    <property type="match status" value="1"/>
</dbReference>
<accession>A0A1E4RCB2</accession>
<evidence type="ECO:0000256" key="1">
    <source>
        <dbReference type="ARBA" id="ARBA00023284"/>
    </source>
</evidence>
<evidence type="ECO:0000313" key="3">
    <source>
        <dbReference type="Proteomes" id="UP000095085"/>
    </source>
</evidence>
<keyword evidence="3" id="KW-1185">Reference proteome</keyword>
<dbReference type="Pfam" id="PF10262">
    <property type="entry name" value="Rdx"/>
    <property type="match status" value="1"/>
</dbReference>
<dbReference type="GeneID" id="30994228"/>
<dbReference type="InterPro" id="IPR011893">
    <property type="entry name" value="Selenoprotein_Rdx-typ"/>
</dbReference>
<keyword evidence="1" id="KW-0676">Redox-active center</keyword>
<dbReference type="Proteomes" id="UP000095085">
    <property type="component" value="Unassembled WGS sequence"/>
</dbReference>
<reference evidence="3" key="1">
    <citation type="submission" date="2016-05" db="EMBL/GenBank/DDBJ databases">
        <title>Comparative genomics of biotechnologically important yeasts.</title>
        <authorList>
            <consortium name="DOE Joint Genome Institute"/>
            <person name="Riley R."/>
            <person name="Haridas S."/>
            <person name="Wolfe K.H."/>
            <person name="Lopes M.R."/>
            <person name="Hittinger C.T."/>
            <person name="Goker M."/>
            <person name="Salamov A."/>
            <person name="Wisecaver J."/>
            <person name="Long T.M."/>
            <person name="Aerts A.L."/>
            <person name="Barry K."/>
            <person name="Choi C."/>
            <person name="Clum A."/>
            <person name="Coughlan A.Y."/>
            <person name="Deshpande S."/>
            <person name="Douglass A.P."/>
            <person name="Hanson S.J."/>
            <person name="Klenk H.-P."/>
            <person name="Labutti K."/>
            <person name="Lapidus A."/>
            <person name="Lindquist E."/>
            <person name="Lipzen A."/>
            <person name="Meier-Kolthoff J.P."/>
            <person name="Ohm R.A."/>
            <person name="Otillar R.P."/>
            <person name="Pangilinan J."/>
            <person name="Peng Y."/>
            <person name="Rokas A."/>
            <person name="Rosa C.A."/>
            <person name="Scheuner C."/>
            <person name="Sibirny A.A."/>
            <person name="Slot J.C."/>
            <person name="Stielow J.B."/>
            <person name="Sun H."/>
            <person name="Kurtzman C.P."/>
            <person name="Blackwell M."/>
            <person name="Grigoriev I.V."/>
            <person name="Jeffries T.W."/>
        </authorList>
    </citation>
    <scope>NUCLEOTIDE SEQUENCE [LARGE SCALE GENOMIC DNA]</scope>
    <source>
        <strain evidence="3">NRRL Y-1933</strain>
    </source>
</reference>
<dbReference type="SUPFAM" id="SSF52833">
    <property type="entry name" value="Thioredoxin-like"/>
    <property type="match status" value="1"/>
</dbReference>
<proteinExistence type="predicted"/>
<dbReference type="AlphaFoldDB" id="A0A1E4RCB2"/>
<sequence>MSVNKYPKLIIEFCARCKWHMRAVWYLQEIMQTFSDPAKNLIPDISLQPNYHQPGIFQIILVKTEDSEPEIIYKRRFKKSDELQNESYYFDGFPDSKLLKSLIRDSLWPNENLGHIDKYTKSDFLTDSNDCTDCKVHGA</sequence>
<evidence type="ECO:0000313" key="2">
    <source>
        <dbReference type="EMBL" id="ODV64765.1"/>
    </source>
</evidence>
<organism evidence="2 3">
    <name type="scientific">Hyphopichia burtonii NRRL Y-1933</name>
    <dbReference type="NCBI Taxonomy" id="984485"/>
    <lineage>
        <taxon>Eukaryota</taxon>
        <taxon>Fungi</taxon>
        <taxon>Dikarya</taxon>
        <taxon>Ascomycota</taxon>
        <taxon>Saccharomycotina</taxon>
        <taxon>Pichiomycetes</taxon>
        <taxon>Debaryomycetaceae</taxon>
        <taxon>Hyphopichia</taxon>
    </lineage>
</organism>
<dbReference type="PANTHER" id="PTHR36417">
    <property type="entry name" value="SELENOPROTEIN DOMAIN PROTEIN (AFU_ORTHOLOGUE AFUA_1G05220)"/>
    <property type="match status" value="1"/>
</dbReference>
<dbReference type="OrthoDB" id="60822at2759"/>
<protein>
    <submittedName>
        <fullName evidence="2">Uncharacterized protein</fullName>
    </submittedName>
</protein>
<dbReference type="EMBL" id="KV454547">
    <property type="protein sequence ID" value="ODV64765.1"/>
    <property type="molecule type" value="Genomic_DNA"/>
</dbReference>
<gene>
    <name evidence="2" type="ORF">HYPBUDRAFT_13851</name>
</gene>
<dbReference type="InterPro" id="IPR036249">
    <property type="entry name" value="Thioredoxin-like_sf"/>
</dbReference>
<dbReference type="PANTHER" id="PTHR36417:SF2">
    <property type="entry name" value="SELENOPROTEIN DOMAIN PROTEIN (AFU_ORTHOLOGUE AFUA_1G05220)"/>
    <property type="match status" value="1"/>
</dbReference>
<name>A0A1E4RCB2_9ASCO</name>